<name>A0A813Y9Y1_9BILA</name>
<keyword evidence="5" id="KW-0547">Nucleotide-binding</keyword>
<evidence type="ECO:0000259" key="16">
    <source>
        <dbReference type="Pfam" id="PF16512"/>
    </source>
</evidence>
<sequence length="1248" mass="143376">MSKTTAIVSSGFSSSSLSPPTYTLAVVSVNPLSGKSSLCKRLIDSNIDNYQLFSLKNNSINKQHIATWFYWGTVRHRRSDEKREALFHLIEHSTIAIDDNEQYDNYIKRITSLTLRPEEKFQNDSDYPQIKTFPKDKITIDAFLCIHDLSSSKQISELLFLLHSLFKTRRPVLIITTKNDLIENQSDLALQFEQSIRCSSSNDSQFLLNIPIIHTSANEHINIQAILEVALYACDEPILLSSRKSSHSNILMSKYIPPTYKDAYINEQSLKHVIQTEYKTLLARHVLDFRLGSWIKFYTNWQHHTSIQTFIDMFGKQQAERLYNEHIDELQRISRQKLIDERLIPIVELLLLAIAIQHEKPELEVRKTELLRKEEELKIELAKLEDQLLEDLANATGNILENKELLQSLNSTKEKSATITNSLEESVKLSEDLDKERNDYLPLAKHGSKLFFVISDLAKLNNMYQFSLAAFLRLFQRNLAETDKSSSHDRTLSLGRNQLRTTYTCITRSLFKSDRLMFAMHLAHGMFPKKIPDNEWEHFIGISVVDIKETRSLPSWVNEERSYDVSAFKANFSQLFSNLRFDDSSWSKWNATNECELYFPQDKQSTSFQQLLIIQAFRPDRLESAMRLFVCDVLGISDISPETLNLKNLYSKETISTEPILIIISPGADPSTELRDLAMQIIGKDRYSEIAMGQGQMQIALDLLKKCSSQGTWLCLKNLHLVTPWLTTLEKELNALKPHKDFRLWLTSEVHSKFPTILLQSSIKITYEAPPGIKKNLLRTFEIWTQDEFGKGSVTRSQILFVLAWFHAIVQERRKYIPQGWTKFYEFSQADLRTGYEIIHRLCERADRQSGGEIQWDYIYGLFDQAVYGGRVDNPVDTDVLRSYLMQYFNSAIIGGSRGSKYKLASNINLPNSSNLNEYKKICEDLSDDPDAPSLFGLPSNIERSAQRMNSAQIINSLKILQRTDVEVEKFDKEKWSVLLTPLLNLWKKLNQDTDFIKLRVHPPIEDGSLSPIQSFLQLERYNGIQLVQTIHENLASLSKVIRGISLITNEIQEYAKDLLQNETPQTWQDRWEGPTDSMQYLRVVVSKAKAMQQIATSIKDRDIFSQTINLSDLFRPDTFLNALRQQTARETKQPMDTLILNTSWSGEIKHGKNVSIKISGLQLEGCSFDNGRLSESAPDSPSITSFPSCYIAWIPQDVAQQETRETISLPVYFSAARDKIVTRLNVPCSSDKDKWLQCGAALFLKNV</sequence>
<dbReference type="InterPro" id="IPR004273">
    <property type="entry name" value="Dynein_heavy_D6_P-loop"/>
</dbReference>
<evidence type="ECO:0000256" key="5">
    <source>
        <dbReference type="ARBA" id="ARBA00022741"/>
    </source>
</evidence>
<dbReference type="Pfam" id="PF16512">
    <property type="entry name" value="RhoGAP-FF1"/>
    <property type="match status" value="1"/>
</dbReference>
<evidence type="ECO:0000256" key="11">
    <source>
        <dbReference type="ARBA" id="ARBA00023212"/>
    </source>
</evidence>
<feature type="domain" description="Dynein heavy chain AAA lid" evidence="17">
    <location>
        <begin position="797"/>
        <end position="941"/>
    </location>
</feature>
<gene>
    <name evidence="19" type="ORF">SEV965_LOCUS4627</name>
</gene>
<keyword evidence="10" id="KW-0505">Motor protein</keyword>
<feature type="domain" description="Dynein heavy chain region D6 P-loop" evidence="14">
    <location>
        <begin position="657"/>
        <end position="766"/>
    </location>
</feature>
<dbReference type="InterPro" id="IPR035706">
    <property type="entry name" value="AAA_9"/>
</dbReference>
<evidence type="ECO:0000259" key="18">
    <source>
        <dbReference type="Pfam" id="PF18199"/>
    </source>
</evidence>
<dbReference type="InterPro" id="IPR036517">
    <property type="entry name" value="FF_domain_sf"/>
</dbReference>
<dbReference type="Gene3D" id="1.20.1270.280">
    <property type="match status" value="1"/>
</dbReference>
<keyword evidence="4" id="KW-0493">Microtubule</keyword>
<dbReference type="Gene3D" id="1.10.8.1220">
    <property type="match status" value="1"/>
</dbReference>
<dbReference type="Gene3D" id="3.10.490.20">
    <property type="match status" value="1"/>
</dbReference>
<keyword evidence="7" id="KW-0243">Dynein</keyword>
<feature type="domain" description="Dynein heavy chain ATP-binding dynein motor region" evidence="15">
    <location>
        <begin position="351"/>
        <end position="419"/>
    </location>
</feature>
<dbReference type="GO" id="GO:0005524">
    <property type="term" value="F:ATP binding"/>
    <property type="evidence" value="ECO:0007669"/>
    <property type="project" value="UniProtKB-KW"/>
</dbReference>
<evidence type="ECO:0000256" key="8">
    <source>
        <dbReference type="ARBA" id="ARBA00023054"/>
    </source>
</evidence>
<feature type="coiled-coil region" evidence="13">
    <location>
        <begin position="360"/>
        <end position="394"/>
    </location>
</feature>
<evidence type="ECO:0000259" key="14">
    <source>
        <dbReference type="Pfam" id="PF03028"/>
    </source>
</evidence>
<dbReference type="InterPro" id="IPR027417">
    <property type="entry name" value="P-loop_NTPase"/>
</dbReference>
<dbReference type="GO" id="GO:0030286">
    <property type="term" value="C:dynein complex"/>
    <property type="evidence" value="ECO:0007669"/>
    <property type="project" value="UniProtKB-KW"/>
</dbReference>
<dbReference type="Pfam" id="PF12781">
    <property type="entry name" value="AAA_9"/>
    <property type="match status" value="1"/>
</dbReference>
<proteinExistence type="inferred from homology"/>
<comment type="similarity">
    <text evidence="2">Belongs to the dynein heavy chain family.</text>
</comment>
<dbReference type="GO" id="GO:0005874">
    <property type="term" value="C:microtubule"/>
    <property type="evidence" value="ECO:0007669"/>
    <property type="project" value="UniProtKB-KW"/>
</dbReference>
<dbReference type="SUPFAM" id="SSF52540">
    <property type="entry name" value="P-loop containing nucleoside triphosphate hydrolases"/>
    <property type="match status" value="1"/>
</dbReference>
<dbReference type="Gene3D" id="6.10.140.1060">
    <property type="match status" value="1"/>
</dbReference>
<dbReference type="FunFam" id="1.10.8.1220:FF:000001">
    <property type="entry name" value="Dynein axonemal heavy chain 5"/>
    <property type="match status" value="1"/>
</dbReference>
<keyword evidence="9" id="KW-0969">Cilium</keyword>
<dbReference type="PANTHER" id="PTHR45703">
    <property type="entry name" value="DYNEIN HEAVY CHAIN"/>
    <property type="match status" value="1"/>
</dbReference>
<evidence type="ECO:0000256" key="7">
    <source>
        <dbReference type="ARBA" id="ARBA00023017"/>
    </source>
</evidence>
<evidence type="ECO:0000256" key="3">
    <source>
        <dbReference type="ARBA" id="ARBA00022490"/>
    </source>
</evidence>
<dbReference type="Pfam" id="PF03028">
    <property type="entry name" value="Dynein_heavy"/>
    <property type="match status" value="1"/>
</dbReference>
<dbReference type="InterPro" id="IPR041658">
    <property type="entry name" value="AAA_lid_11"/>
</dbReference>
<evidence type="ECO:0000259" key="17">
    <source>
        <dbReference type="Pfam" id="PF18198"/>
    </source>
</evidence>
<evidence type="ECO:0000256" key="6">
    <source>
        <dbReference type="ARBA" id="ARBA00022840"/>
    </source>
</evidence>
<dbReference type="AlphaFoldDB" id="A0A813Y9Y1"/>
<keyword evidence="12" id="KW-0966">Cell projection</keyword>
<dbReference type="Gene3D" id="1.10.10.440">
    <property type="entry name" value="FF domain"/>
    <property type="match status" value="1"/>
</dbReference>
<evidence type="ECO:0000259" key="15">
    <source>
        <dbReference type="Pfam" id="PF12781"/>
    </source>
</evidence>
<dbReference type="InterPro" id="IPR042219">
    <property type="entry name" value="AAA_lid_11_sf"/>
</dbReference>
<keyword evidence="8 13" id="KW-0175">Coiled coil</keyword>
<feature type="domain" description="Rho GTPase-activating protein FF" evidence="16">
    <location>
        <begin position="263"/>
        <end position="332"/>
    </location>
</feature>
<dbReference type="Pfam" id="PF18199">
    <property type="entry name" value="Dynein_C"/>
    <property type="match status" value="1"/>
</dbReference>
<dbReference type="GO" id="GO:0008569">
    <property type="term" value="F:minus-end-directed microtubule motor activity"/>
    <property type="evidence" value="ECO:0007669"/>
    <property type="project" value="InterPro"/>
</dbReference>
<evidence type="ECO:0000256" key="2">
    <source>
        <dbReference type="ARBA" id="ARBA00008887"/>
    </source>
</evidence>
<evidence type="ECO:0000256" key="4">
    <source>
        <dbReference type="ARBA" id="ARBA00022701"/>
    </source>
</evidence>
<dbReference type="InterPro" id="IPR032835">
    <property type="entry name" value="RhoGAP-FF1"/>
</dbReference>
<accession>A0A813Y9Y1</accession>
<evidence type="ECO:0000313" key="20">
    <source>
        <dbReference type="Proteomes" id="UP000663889"/>
    </source>
</evidence>
<evidence type="ECO:0000256" key="12">
    <source>
        <dbReference type="ARBA" id="ARBA00023273"/>
    </source>
</evidence>
<evidence type="ECO:0008006" key="21">
    <source>
        <dbReference type="Google" id="ProtNLM"/>
    </source>
</evidence>
<comment type="caution">
    <text evidence="19">The sequence shown here is derived from an EMBL/GenBank/DDBJ whole genome shotgun (WGS) entry which is preliminary data.</text>
</comment>
<dbReference type="FunFam" id="1.10.8.720:FF:000006">
    <property type="entry name" value="cytoplasmic dynein 2 heavy chain 1"/>
    <property type="match status" value="1"/>
</dbReference>
<keyword evidence="11" id="KW-0206">Cytoskeleton</keyword>
<dbReference type="PANTHER" id="PTHR45703:SF22">
    <property type="entry name" value="DYNEIN CYTOPLASMIC 2 HEAVY CHAIN 1"/>
    <property type="match status" value="1"/>
</dbReference>
<protein>
    <recommendedName>
        <fullName evidence="21">Cytoplasmic dynein 2 heavy chain 1</fullName>
    </recommendedName>
</protein>
<dbReference type="EMBL" id="CAJNOU010000135">
    <property type="protein sequence ID" value="CAF0881154.1"/>
    <property type="molecule type" value="Genomic_DNA"/>
</dbReference>
<evidence type="ECO:0000256" key="10">
    <source>
        <dbReference type="ARBA" id="ARBA00023175"/>
    </source>
</evidence>
<dbReference type="InterPro" id="IPR041228">
    <property type="entry name" value="Dynein_C"/>
</dbReference>
<evidence type="ECO:0000256" key="13">
    <source>
        <dbReference type="SAM" id="Coils"/>
    </source>
</evidence>
<dbReference type="Pfam" id="PF18198">
    <property type="entry name" value="AAA_lid_11"/>
    <property type="match status" value="1"/>
</dbReference>
<dbReference type="GO" id="GO:0051959">
    <property type="term" value="F:dynein light intermediate chain binding"/>
    <property type="evidence" value="ECO:0007669"/>
    <property type="project" value="InterPro"/>
</dbReference>
<evidence type="ECO:0000256" key="1">
    <source>
        <dbReference type="ARBA" id="ARBA00004430"/>
    </source>
</evidence>
<organism evidence="19 20">
    <name type="scientific">Rotaria sordida</name>
    <dbReference type="NCBI Taxonomy" id="392033"/>
    <lineage>
        <taxon>Eukaryota</taxon>
        <taxon>Metazoa</taxon>
        <taxon>Spiralia</taxon>
        <taxon>Gnathifera</taxon>
        <taxon>Rotifera</taxon>
        <taxon>Eurotatoria</taxon>
        <taxon>Bdelloidea</taxon>
        <taxon>Philodinida</taxon>
        <taxon>Philodinidae</taxon>
        <taxon>Rotaria</taxon>
    </lineage>
</organism>
<evidence type="ECO:0000313" key="19">
    <source>
        <dbReference type="EMBL" id="CAF0881154.1"/>
    </source>
</evidence>
<dbReference type="InterPro" id="IPR026983">
    <property type="entry name" value="DHC"/>
</dbReference>
<keyword evidence="3" id="KW-0963">Cytoplasm</keyword>
<dbReference type="Gene3D" id="3.40.50.300">
    <property type="entry name" value="P-loop containing nucleotide triphosphate hydrolases"/>
    <property type="match status" value="2"/>
</dbReference>
<dbReference type="FunFam" id="3.10.490.20:FF:000007">
    <property type="entry name" value="Dynein cytoplasmic 2 heavy chain 1"/>
    <property type="match status" value="1"/>
</dbReference>
<dbReference type="GO" id="GO:0007018">
    <property type="term" value="P:microtubule-based movement"/>
    <property type="evidence" value="ECO:0007669"/>
    <property type="project" value="InterPro"/>
</dbReference>
<feature type="domain" description="Dynein heavy chain C-terminal" evidence="18">
    <location>
        <begin position="950"/>
        <end position="1245"/>
    </location>
</feature>
<evidence type="ECO:0000256" key="9">
    <source>
        <dbReference type="ARBA" id="ARBA00023069"/>
    </source>
</evidence>
<reference evidence="19" key="1">
    <citation type="submission" date="2021-02" db="EMBL/GenBank/DDBJ databases">
        <authorList>
            <person name="Nowell W R."/>
        </authorList>
    </citation>
    <scope>NUCLEOTIDE SEQUENCE</scope>
</reference>
<dbReference type="GO" id="GO:0045505">
    <property type="term" value="F:dynein intermediate chain binding"/>
    <property type="evidence" value="ECO:0007669"/>
    <property type="project" value="InterPro"/>
</dbReference>
<dbReference type="InterPro" id="IPR043160">
    <property type="entry name" value="Dynein_C_barrel"/>
</dbReference>
<comment type="subcellular location">
    <subcellularLocation>
        <location evidence="1">Cytoplasm</location>
        <location evidence="1">Cytoskeleton</location>
        <location evidence="1">Cilium axoneme</location>
    </subcellularLocation>
</comment>
<dbReference type="Gene3D" id="1.10.8.720">
    <property type="entry name" value="Region D6 of dynein motor"/>
    <property type="match status" value="1"/>
</dbReference>
<dbReference type="Proteomes" id="UP000663889">
    <property type="component" value="Unassembled WGS sequence"/>
</dbReference>
<keyword evidence="6" id="KW-0067">ATP-binding</keyword>
<dbReference type="GO" id="GO:0005930">
    <property type="term" value="C:axoneme"/>
    <property type="evidence" value="ECO:0007669"/>
    <property type="project" value="UniProtKB-SubCell"/>
</dbReference>
<dbReference type="FunFam" id="3.40.50.300:FF:000710">
    <property type="entry name" value="Cytoplasmic dynein 2 heavy chain 1"/>
    <property type="match status" value="1"/>
</dbReference>